<proteinExistence type="predicted"/>
<gene>
    <name evidence="2" type="ORF">PSTG_06518</name>
</gene>
<keyword evidence="3" id="KW-1185">Reference proteome</keyword>
<evidence type="ECO:0000256" key="1">
    <source>
        <dbReference type="SAM" id="MobiDB-lite"/>
    </source>
</evidence>
<dbReference type="AlphaFoldDB" id="A0A0L0VMU1"/>
<evidence type="ECO:0000313" key="2">
    <source>
        <dbReference type="EMBL" id="KNF00345.1"/>
    </source>
</evidence>
<sequence>MREGPDPRELWYKIKANADPLKLLDQISTNHKDIVLKERSGNVELAQPERKEPGELTSLHKGERSRD</sequence>
<organism evidence="2 3">
    <name type="scientific">Puccinia striiformis f. sp. tritici PST-78</name>
    <dbReference type="NCBI Taxonomy" id="1165861"/>
    <lineage>
        <taxon>Eukaryota</taxon>
        <taxon>Fungi</taxon>
        <taxon>Dikarya</taxon>
        <taxon>Basidiomycota</taxon>
        <taxon>Pucciniomycotina</taxon>
        <taxon>Pucciniomycetes</taxon>
        <taxon>Pucciniales</taxon>
        <taxon>Pucciniaceae</taxon>
        <taxon>Puccinia</taxon>
    </lineage>
</organism>
<accession>A0A0L0VMU1</accession>
<evidence type="ECO:0000313" key="3">
    <source>
        <dbReference type="Proteomes" id="UP000054564"/>
    </source>
</evidence>
<reference evidence="3" key="1">
    <citation type="submission" date="2014-03" db="EMBL/GenBank/DDBJ databases">
        <title>The Genome Sequence of Puccinia striiformis f. sp. tritici PST-78.</title>
        <authorList>
            <consortium name="The Broad Institute Genome Sequencing Platform"/>
            <person name="Cuomo C."/>
            <person name="Hulbert S."/>
            <person name="Chen X."/>
            <person name="Walker B."/>
            <person name="Young S.K."/>
            <person name="Zeng Q."/>
            <person name="Gargeya S."/>
            <person name="Fitzgerald M."/>
            <person name="Haas B."/>
            <person name="Abouelleil A."/>
            <person name="Alvarado L."/>
            <person name="Arachchi H.M."/>
            <person name="Berlin A.M."/>
            <person name="Chapman S.B."/>
            <person name="Goldberg J."/>
            <person name="Griggs A."/>
            <person name="Gujja S."/>
            <person name="Hansen M."/>
            <person name="Howarth C."/>
            <person name="Imamovic A."/>
            <person name="Larimer J."/>
            <person name="McCowan C."/>
            <person name="Montmayeur A."/>
            <person name="Murphy C."/>
            <person name="Neiman D."/>
            <person name="Pearson M."/>
            <person name="Priest M."/>
            <person name="Roberts A."/>
            <person name="Saif S."/>
            <person name="Shea T."/>
            <person name="Sisk P."/>
            <person name="Sykes S."/>
            <person name="Wortman J."/>
            <person name="Nusbaum C."/>
            <person name="Birren B."/>
        </authorList>
    </citation>
    <scope>NUCLEOTIDE SEQUENCE [LARGE SCALE GENOMIC DNA]</scope>
    <source>
        <strain evidence="3">race PST-78</strain>
    </source>
</reference>
<protein>
    <submittedName>
        <fullName evidence="2">Uncharacterized protein</fullName>
    </submittedName>
</protein>
<dbReference type="Proteomes" id="UP000054564">
    <property type="component" value="Unassembled WGS sequence"/>
</dbReference>
<feature type="region of interest" description="Disordered" evidence="1">
    <location>
        <begin position="39"/>
        <end position="67"/>
    </location>
</feature>
<comment type="caution">
    <text evidence="2">The sequence shown here is derived from an EMBL/GenBank/DDBJ whole genome shotgun (WGS) entry which is preliminary data.</text>
</comment>
<name>A0A0L0VMU1_9BASI</name>
<dbReference type="EMBL" id="AJIL01000038">
    <property type="protein sequence ID" value="KNF00345.1"/>
    <property type="molecule type" value="Genomic_DNA"/>
</dbReference>